<dbReference type="PANTHER" id="PTHR48208">
    <property type="entry name" value="CENTROMERE PROTEIN I"/>
    <property type="match status" value="1"/>
</dbReference>
<dbReference type="PANTHER" id="PTHR48208:SF2">
    <property type="entry name" value="CENTROMERE PROTEIN I"/>
    <property type="match status" value="1"/>
</dbReference>
<keyword evidence="6" id="KW-0137">Centromere</keyword>
<keyword evidence="4" id="KW-0158">Chromosome</keyword>
<dbReference type="InterPro" id="IPR012485">
    <property type="entry name" value="CENP-I"/>
</dbReference>
<gene>
    <name evidence="8" type="ORF">BCR43DRAFT_518341</name>
</gene>
<dbReference type="GO" id="GO:0000070">
    <property type="term" value="P:mitotic sister chromatid segregation"/>
    <property type="evidence" value="ECO:0007669"/>
    <property type="project" value="TreeGrafter"/>
</dbReference>
<feature type="region of interest" description="Disordered" evidence="7">
    <location>
        <begin position="1"/>
        <end position="45"/>
    </location>
</feature>
<comment type="caution">
    <text evidence="8">The sequence shown here is derived from an EMBL/GenBank/DDBJ whole genome shotgun (WGS) entry which is preliminary data.</text>
</comment>
<protein>
    <submittedName>
        <fullName evidence="8">Mis6-domain-containing protein</fullName>
    </submittedName>
</protein>
<evidence type="ECO:0000256" key="2">
    <source>
        <dbReference type="ARBA" id="ARBA00004584"/>
    </source>
</evidence>
<dbReference type="FunCoup" id="A0A1X2H3H7">
    <property type="interactions" value="3"/>
</dbReference>
<keyword evidence="5" id="KW-0539">Nucleus</keyword>
<sequence>MSVSKRSASTSEPEDDMSDSVSASVRTMSVRSDNDDLSQSEPFDAGHRETDATEVDFHINKHLAIFNAAKSKMHLVQFTKKPDYEDLLGMITKYGLNRNQLVTLFELVVSDKLGAKAYNTLVGHMLPRGTVPEELVIRIFGMVPCREHAPRLVARLLNWVITVYDVLDSRDRIVRLYGVLMHYLDMEGIRSQLCHLLYFMTKRVHVKPYRVSRIYNLIHRVGPARELCGLLQTYKEYIPSIIVPDAAAGTKSKLVFQSPFPSMMDTIVQIRALWDNEVENDQMMMMHKPELDTSNTNERRKKRRKQEKTFTIPSTATSSTNYGSVNIKDMTTLTTLAENIDKLALPDQMASVLNNRMLQHVLICDPRPSTVMRVSGWLSQALSDHTLWQRRTAQTRETFSDLLQKLVSLCQLTNAHLPYVEDFLEHYLKTWNGVDHTDLILELLTYTKPTSYERLYTGFLKPLYRIFCFSDITWKTRLILCYTNWLQNWLTLNWHEHKQRRNDVAESSEANDNGDDVLWPFQGLSFDIDYLRTIQLFIQHVDRVSILGMELEHDHCVFQHATLSFFELVSSMSIHHDIPEIIMPFAPLVYRCFLSTNAMAVSRICGIVYQYKRAFEENEKRDDDWKSHQSEEYLDLFNSFVMDICNSLWLSTLQDGDRFAFSLKQEFMDAFQEICSEYEFPFQSFLSLTWSATFSGYSRRFMKAKEEADAAIRLDEPVTSDALIKLGQDGGLGISYSDYRVAYLDRLHDLGFRGLYSLLQSCMTSLINRRRLTEELSRASD</sequence>
<dbReference type="GO" id="GO:0034080">
    <property type="term" value="P:CENP-A containing chromatin assembly"/>
    <property type="evidence" value="ECO:0007669"/>
    <property type="project" value="TreeGrafter"/>
</dbReference>
<evidence type="ECO:0000313" key="9">
    <source>
        <dbReference type="Proteomes" id="UP000242180"/>
    </source>
</evidence>
<evidence type="ECO:0000256" key="4">
    <source>
        <dbReference type="ARBA" id="ARBA00022454"/>
    </source>
</evidence>
<dbReference type="AlphaFoldDB" id="A0A1X2H3H7"/>
<accession>A0A1X2H3H7</accession>
<dbReference type="STRING" id="13706.A0A1X2H3H7"/>
<dbReference type="OMA" id="RVFKNYY"/>
<dbReference type="OrthoDB" id="6347512at2759"/>
<evidence type="ECO:0000256" key="6">
    <source>
        <dbReference type="ARBA" id="ARBA00023328"/>
    </source>
</evidence>
<evidence type="ECO:0000313" key="8">
    <source>
        <dbReference type="EMBL" id="ORY92370.1"/>
    </source>
</evidence>
<feature type="compositionally biased region" description="Polar residues" evidence="7">
    <location>
        <begin position="19"/>
        <end position="41"/>
    </location>
</feature>
<evidence type="ECO:0000256" key="7">
    <source>
        <dbReference type="SAM" id="MobiDB-lite"/>
    </source>
</evidence>
<name>A0A1X2H3H7_SYNRA</name>
<dbReference type="EMBL" id="MCGN01000010">
    <property type="protein sequence ID" value="ORY92370.1"/>
    <property type="molecule type" value="Genomic_DNA"/>
</dbReference>
<organism evidence="8 9">
    <name type="scientific">Syncephalastrum racemosum</name>
    <name type="common">Filamentous fungus</name>
    <dbReference type="NCBI Taxonomy" id="13706"/>
    <lineage>
        <taxon>Eukaryota</taxon>
        <taxon>Fungi</taxon>
        <taxon>Fungi incertae sedis</taxon>
        <taxon>Mucoromycota</taxon>
        <taxon>Mucoromycotina</taxon>
        <taxon>Mucoromycetes</taxon>
        <taxon>Mucorales</taxon>
        <taxon>Syncephalastraceae</taxon>
        <taxon>Syncephalastrum</taxon>
    </lineage>
</organism>
<proteinExistence type="inferred from homology"/>
<dbReference type="GO" id="GO:0000939">
    <property type="term" value="C:inner kinetochore"/>
    <property type="evidence" value="ECO:0007669"/>
    <property type="project" value="TreeGrafter"/>
</dbReference>
<evidence type="ECO:0000256" key="1">
    <source>
        <dbReference type="ARBA" id="ARBA00004123"/>
    </source>
</evidence>
<keyword evidence="9" id="KW-1185">Reference proteome</keyword>
<comment type="subcellular location">
    <subcellularLocation>
        <location evidence="2">Chromosome</location>
        <location evidence="2">Centromere</location>
    </subcellularLocation>
    <subcellularLocation>
        <location evidence="1">Nucleus</location>
    </subcellularLocation>
</comment>
<evidence type="ECO:0000256" key="5">
    <source>
        <dbReference type="ARBA" id="ARBA00023242"/>
    </source>
</evidence>
<feature type="compositionally biased region" description="Polar residues" evidence="7">
    <location>
        <begin position="1"/>
        <end position="11"/>
    </location>
</feature>
<dbReference type="InParanoid" id="A0A1X2H3H7"/>
<comment type="similarity">
    <text evidence="3">Belongs to the CENP-I/CTF3 family.</text>
</comment>
<evidence type="ECO:0000256" key="3">
    <source>
        <dbReference type="ARBA" id="ARBA00005470"/>
    </source>
</evidence>
<dbReference type="GO" id="GO:0005634">
    <property type="term" value="C:nucleus"/>
    <property type="evidence" value="ECO:0007669"/>
    <property type="project" value="UniProtKB-SubCell"/>
</dbReference>
<dbReference type="Proteomes" id="UP000242180">
    <property type="component" value="Unassembled WGS sequence"/>
</dbReference>
<reference evidence="8 9" key="1">
    <citation type="submission" date="2016-07" db="EMBL/GenBank/DDBJ databases">
        <title>Pervasive Adenine N6-methylation of Active Genes in Fungi.</title>
        <authorList>
            <consortium name="DOE Joint Genome Institute"/>
            <person name="Mondo S.J."/>
            <person name="Dannebaum R.O."/>
            <person name="Kuo R.C."/>
            <person name="Labutti K."/>
            <person name="Haridas S."/>
            <person name="Kuo A."/>
            <person name="Salamov A."/>
            <person name="Ahrendt S.R."/>
            <person name="Lipzen A."/>
            <person name="Sullivan W."/>
            <person name="Andreopoulos W.B."/>
            <person name="Clum A."/>
            <person name="Lindquist E."/>
            <person name="Daum C."/>
            <person name="Ramamoorthy G.K."/>
            <person name="Gryganskyi A."/>
            <person name="Culley D."/>
            <person name="Magnuson J.K."/>
            <person name="James T.Y."/>
            <person name="O'Malley M.A."/>
            <person name="Stajich J.E."/>
            <person name="Spatafora J.W."/>
            <person name="Visel A."/>
            <person name="Grigoriev I.V."/>
        </authorList>
    </citation>
    <scope>NUCLEOTIDE SEQUENCE [LARGE SCALE GENOMIC DNA]</scope>
    <source>
        <strain evidence="8 9">NRRL 2496</strain>
    </source>
</reference>
<dbReference type="Pfam" id="PF07778">
    <property type="entry name" value="CENP-I"/>
    <property type="match status" value="1"/>
</dbReference>